<dbReference type="InterPro" id="IPR001296">
    <property type="entry name" value="Glyco_trans_1"/>
</dbReference>
<dbReference type="SUPFAM" id="SSF53756">
    <property type="entry name" value="UDP-Glycosyltransferase/glycogen phosphorylase"/>
    <property type="match status" value="1"/>
</dbReference>
<sequence>MRAVFIHDHIFKECNGKFYSEGKLTLTTWQRYLDHIDNLIVIGRSEHIDESSVNEYSLSSSESIVFKCVKSIKPIDRLLTSKIDSFLESIIIDCDFVICRLPSFLGIRAFYMAKKLNKKTVIELVGCPYDALKFHGSIVGKILAPIERLKLRKVIKRSDDIIYVTNEFLQQRYPTSGNTIGISNVELMPSQFKYKNRKGEDNFKIGFIGSLNAKYKGLHDLIKAISKLNNTSIELHVLGSGDNQKYIDLAESFQMSKQLHFHKPIKGGERVLEWLSQYDLYVQPSHTEGLPRALIEAMSIGLPCIGSRVGGIPELLPETALFEAKNCNELSYKIGLYVNSSQLRQQQSDINRKIAKGYYFDILAAKRTKFMESFFDK</sequence>
<gene>
    <name evidence="2" type="ORF">BCT50_22950</name>
</gene>
<dbReference type="EMBL" id="MCZJ01000014">
    <property type="protein sequence ID" value="PMM58018.1"/>
    <property type="molecule type" value="Genomic_DNA"/>
</dbReference>
<evidence type="ECO:0000313" key="2">
    <source>
        <dbReference type="EMBL" id="PMM58018.1"/>
    </source>
</evidence>
<evidence type="ECO:0000313" key="3">
    <source>
        <dbReference type="Proteomes" id="UP000235554"/>
    </source>
</evidence>
<evidence type="ECO:0000259" key="1">
    <source>
        <dbReference type="Pfam" id="PF00534"/>
    </source>
</evidence>
<dbReference type="Pfam" id="PF00534">
    <property type="entry name" value="Glycos_transf_1"/>
    <property type="match status" value="1"/>
</dbReference>
<dbReference type="Gene3D" id="3.40.50.2000">
    <property type="entry name" value="Glycogen Phosphorylase B"/>
    <property type="match status" value="2"/>
</dbReference>
<dbReference type="GO" id="GO:1901135">
    <property type="term" value="P:carbohydrate derivative metabolic process"/>
    <property type="evidence" value="ECO:0007669"/>
    <property type="project" value="UniProtKB-ARBA"/>
</dbReference>
<protein>
    <recommendedName>
        <fullName evidence="1">Glycosyl transferase family 1 domain-containing protein</fullName>
    </recommendedName>
</protein>
<dbReference type="GO" id="GO:0016757">
    <property type="term" value="F:glycosyltransferase activity"/>
    <property type="evidence" value="ECO:0007669"/>
    <property type="project" value="InterPro"/>
</dbReference>
<dbReference type="PANTHER" id="PTHR12526">
    <property type="entry name" value="GLYCOSYLTRANSFERASE"/>
    <property type="match status" value="1"/>
</dbReference>
<organism evidence="2 3">
    <name type="scientific">Vibrio lentus</name>
    <dbReference type="NCBI Taxonomy" id="136468"/>
    <lineage>
        <taxon>Bacteria</taxon>
        <taxon>Pseudomonadati</taxon>
        <taxon>Pseudomonadota</taxon>
        <taxon>Gammaproteobacteria</taxon>
        <taxon>Vibrionales</taxon>
        <taxon>Vibrionaceae</taxon>
        <taxon>Vibrio</taxon>
    </lineage>
</organism>
<dbReference type="CDD" id="cd03801">
    <property type="entry name" value="GT4_PimA-like"/>
    <property type="match status" value="1"/>
</dbReference>
<feature type="domain" description="Glycosyl transferase family 1" evidence="1">
    <location>
        <begin position="194"/>
        <end position="353"/>
    </location>
</feature>
<name>A0A855IPW6_9VIBR</name>
<comment type="caution">
    <text evidence="2">The sequence shown here is derived from an EMBL/GenBank/DDBJ whole genome shotgun (WGS) entry which is preliminary data.</text>
</comment>
<dbReference type="RefSeq" id="WP_102362150.1">
    <property type="nucleotide sequence ID" value="NZ_MCWT02000003.1"/>
</dbReference>
<dbReference type="AlphaFoldDB" id="A0A855IPW6"/>
<accession>A0A855IPW6</accession>
<proteinExistence type="predicted"/>
<dbReference type="Proteomes" id="UP000235554">
    <property type="component" value="Unassembled WGS sequence"/>
</dbReference>
<reference evidence="3" key="1">
    <citation type="submission" date="2016-07" db="EMBL/GenBank/DDBJ databases">
        <title>Nontailed viruses are major unrecognized killers of bacteria in the ocean.</title>
        <authorList>
            <person name="Kauffman K."/>
            <person name="Hussain F."/>
            <person name="Yang J."/>
            <person name="Arevalo P."/>
            <person name="Brown J."/>
            <person name="Cutler M."/>
            <person name="Kelly L."/>
            <person name="Polz M.F."/>
        </authorList>
    </citation>
    <scope>NUCLEOTIDE SEQUENCE [LARGE SCALE GENOMIC DNA]</scope>
    <source>
        <strain evidence="3">10N.261.48.A1</strain>
    </source>
</reference>
<dbReference type="PANTHER" id="PTHR12526:SF630">
    <property type="entry name" value="GLYCOSYLTRANSFERASE"/>
    <property type="match status" value="1"/>
</dbReference>